<dbReference type="Proteomes" id="UP001549164">
    <property type="component" value="Unassembled WGS sequence"/>
</dbReference>
<keyword evidence="2 3" id="KW-0802">TPR repeat</keyword>
<sequence>MTNTLPMTRFLRNAALAATLMLPLPAFAQTDDGNDAAMEAVTAESFPGALLAGQSAAFDNDLDRAIAYFRRALQYRPNDTGTNNQLFIALIFNGDLESAATQAENTTDEPQLVPLRDLSLALTAMSREDYDDALARLDAFGGSALDELVAELLKAWALTGKDEPDAALADIDALEGPPWFNLFKNYNAGAIAALSGDTARARTYFNAALADREGGMTAPDTMLKTVIGLAAIEQQAGNTRKALDTVSVAETYGLNSAVLDPIRERIEAGAPVEGLPQSTSAGAAGVLFQVAAALNQGTSDDIVSLYLALSDALSPEEPDVLYLRGVVAAANNKPERALAYFSRIPEDAIQYRLAELQQGLALAELERTDEAIDMFYALIEDAPDDRRGYLALSSVLSAEKRFAEMADVLDRAADRIGAVAAPEDWSVFYRRGIAYERLKEWDKAEPNFLRALELYPNQPQVLNYLGYSWIDQGMNLEKGLDLINQAVDQRPDDGYIVDSLGWAYYRLGRYEDAMRELERAVSLDTGDPTINDHLGDAYWQMGRKLEAIYQWNKALASEPEEDLVPAIREKIAHGLVANDENAANPLAKSPEGDGDTVKTP</sequence>
<comment type="caution">
    <text evidence="6">The sequence shown here is derived from an EMBL/GenBank/DDBJ whole genome shotgun (WGS) entry which is preliminary data.</text>
</comment>
<reference evidence="6 7" key="1">
    <citation type="submission" date="2024-06" db="EMBL/GenBank/DDBJ databases">
        <title>Genomic Encyclopedia of Type Strains, Phase IV (KMG-IV): sequencing the most valuable type-strain genomes for metagenomic binning, comparative biology and taxonomic classification.</title>
        <authorList>
            <person name="Goeker M."/>
        </authorList>
    </citation>
    <scope>NUCLEOTIDE SEQUENCE [LARGE SCALE GENOMIC DNA]</scope>
    <source>
        <strain evidence="6 7">DSM 28102</strain>
    </source>
</reference>
<dbReference type="EMBL" id="JBEPLY010000006">
    <property type="protein sequence ID" value="MET3600134.1"/>
    <property type="molecule type" value="Genomic_DNA"/>
</dbReference>
<feature type="chain" id="PRO_5046436050" evidence="5">
    <location>
        <begin position="29"/>
        <end position="600"/>
    </location>
</feature>
<evidence type="ECO:0000313" key="7">
    <source>
        <dbReference type="Proteomes" id="UP001549164"/>
    </source>
</evidence>
<accession>A0ABV2IBG2</accession>
<evidence type="ECO:0000256" key="2">
    <source>
        <dbReference type="ARBA" id="ARBA00022803"/>
    </source>
</evidence>
<dbReference type="PROSITE" id="PS50005">
    <property type="entry name" value="TPR"/>
    <property type="match status" value="4"/>
</dbReference>
<feature type="repeat" description="TPR" evidence="3">
    <location>
        <begin position="425"/>
        <end position="458"/>
    </location>
</feature>
<dbReference type="SMART" id="SM00028">
    <property type="entry name" value="TPR"/>
    <property type="match status" value="7"/>
</dbReference>
<feature type="repeat" description="TPR" evidence="3">
    <location>
        <begin position="494"/>
        <end position="527"/>
    </location>
</feature>
<dbReference type="Pfam" id="PF13181">
    <property type="entry name" value="TPR_8"/>
    <property type="match status" value="1"/>
</dbReference>
<dbReference type="InterPro" id="IPR011990">
    <property type="entry name" value="TPR-like_helical_dom_sf"/>
</dbReference>
<dbReference type="SUPFAM" id="SSF48452">
    <property type="entry name" value="TPR-like"/>
    <property type="match status" value="1"/>
</dbReference>
<dbReference type="InterPro" id="IPR050498">
    <property type="entry name" value="Ycf3"/>
</dbReference>
<evidence type="ECO:0000313" key="6">
    <source>
        <dbReference type="EMBL" id="MET3600134.1"/>
    </source>
</evidence>
<evidence type="ECO:0000256" key="1">
    <source>
        <dbReference type="ARBA" id="ARBA00022737"/>
    </source>
</evidence>
<proteinExistence type="predicted"/>
<feature type="repeat" description="TPR" evidence="3">
    <location>
        <begin position="46"/>
        <end position="79"/>
    </location>
</feature>
<feature type="repeat" description="TPR" evidence="3">
    <location>
        <begin position="528"/>
        <end position="561"/>
    </location>
</feature>
<organism evidence="6 7">
    <name type="scientific">Martelella mangrovi</name>
    <dbReference type="NCBI Taxonomy" id="1397477"/>
    <lineage>
        <taxon>Bacteria</taxon>
        <taxon>Pseudomonadati</taxon>
        <taxon>Pseudomonadota</taxon>
        <taxon>Alphaproteobacteria</taxon>
        <taxon>Hyphomicrobiales</taxon>
        <taxon>Aurantimonadaceae</taxon>
        <taxon>Martelella</taxon>
    </lineage>
</organism>
<keyword evidence="5" id="KW-0732">Signal</keyword>
<dbReference type="InterPro" id="IPR019734">
    <property type="entry name" value="TPR_rpt"/>
</dbReference>
<dbReference type="PANTHER" id="PTHR44858:SF1">
    <property type="entry name" value="UDP-N-ACETYLGLUCOSAMINE--PEPTIDE N-ACETYLGLUCOSAMINYLTRANSFERASE SPINDLY-RELATED"/>
    <property type="match status" value="1"/>
</dbReference>
<dbReference type="SUPFAM" id="SSF81901">
    <property type="entry name" value="HCP-like"/>
    <property type="match status" value="1"/>
</dbReference>
<feature type="region of interest" description="Disordered" evidence="4">
    <location>
        <begin position="578"/>
        <end position="600"/>
    </location>
</feature>
<dbReference type="RefSeq" id="WP_354434146.1">
    <property type="nucleotide sequence ID" value="NZ_JBEPLY010000006.1"/>
</dbReference>
<name>A0ABV2IBG2_9HYPH</name>
<evidence type="ECO:0000256" key="4">
    <source>
        <dbReference type="SAM" id="MobiDB-lite"/>
    </source>
</evidence>
<dbReference type="Pfam" id="PF13432">
    <property type="entry name" value="TPR_16"/>
    <property type="match status" value="1"/>
</dbReference>
<gene>
    <name evidence="6" type="ORF">ABID12_002079</name>
</gene>
<dbReference type="Pfam" id="PF13174">
    <property type="entry name" value="TPR_6"/>
    <property type="match status" value="1"/>
</dbReference>
<feature type="signal peptide" evidence="5">
    <location>
        <begin position="1"/>
        <end position="28"/>
    </location>
</feature>
<dbReference type="Pfam" id="PF13414">
    <property type="entry name" value="TPR_11"/>
    <property type="match status" value="1"/>
</dbReference>
<keyword evidence="7" id="KW-1185">Reference proteome</keyword>
<evidence type="ECO:0000256" key="5">
    <source>
        <dbReference type="SAM" id="SignalP"/>
    </source>
</evidence>
<dbReference type="Gene3D" id="1.25.40.10">
    <property type="entry name" value="Tetratricopeptide repeat domain"/>
    <property type="match status" value="4"/>
</dbReference>
<keyword evidence="1" id="KW-0677">Repeat</keyword>
<protein>
    <submittedName>
        <fullName evidence="6">Tetratricopeptide (TPR) repeat protein</fullName>
    </submittedName>
</protein>
<dbReference type="PANTHER" id="PTHR44858">
    <property type="entry name" value="TETRATRICOPEPTIDE REPEAT PROTEIN 6"/>
    <property type="match status" value="1"/>
</dbReference>
<evidence type="ECO:0000256" key="3">
    <source>
        <dbReference type="PROSITE-ProRule" id="PRU00339"/>
    </source>
</evidence>
<dbReference type="Pfam" id="PF00515">
    <property type="entry name" value="TPR_1"/>
    <property type="match status" value="1"/>
</dbReference>